<dbReference type="Gene3D" id="1.10.510.10">
    <property type="entry name" value="Transferase(Phosphotransferase) domain 1"/>
    <property type="match status" value="1"/>
</dbReference>
<accession>A0ABP8P6Y2</accession>
<comment type="caution">
    <text evidence="1">The sequence shown here is derived from an EMBL/GenBank/DDBJ whole genome shotgun (WGS) entry which is preliminary data.</text>
</comment>
<reference evidence="2" key="1">
    <citation type="journal article" date="2019" name="Int. J. Syst. Evol. Microbiol.">
        <title>The Global Catalogue of Microorganisms (GCM) 10K type strain sequencing project: providing services to taxonomists for standard genome sequencing and annotation.</title>
        <authorList>
            <consortium name="The Broad Institute Genomics Platform"/>
            <consortium name="The Broad Institute Genome Sequencing Center for Infectious Disease"/>
            <person name="Wu L."/>
            <person name="Ma J."/>
        </authorList>
    </citation>
    <scope>NUCLEOTIDE SEQUENCE [LARGE SCALE GENOMIC DNA]</scope>
    <source>
        <strain evidence="2">JCM 32206</strain>
    </source>
</reference>
<gene>
    <name evidence="1" type="ORF">GCM10023094_29820</name>
</gene>
<keyword evidence="2" id="KW-1185">Reference proteome</keyword>
<evidence type="ECO:0000313" key="2">
    <source>
        <dbReference type="Proteomes" id="UP001501183"/>
    </source>
</evidence>
<evidence type="ECO:0000313" key="1">
    <source>
        <dbReference type="EMBL" id="GAA4481516.1"/>
    </source>
</evidence>
<sequence length="214" mass="22182">MHSDTERFTAVVAAQPTHPCPPAGRSAAGHVPGGTFGAGRYRLLHCCGGTPAMEFWHGRDVVTGHDVGLTVLDGHVRGLVDVDEVFARTVWMFGVHSPALARIVDMVDTGAGGVVVAEWQSSCSLAAAASVLSSRSEAARAARPLTEAMRVAHRAGDVLGLETPDRLRIGARGELYLAFPGALPSADRFADVRGLAAALRGLVTGGGGVTAPVW</sequence>
<proteinExistence type="predicted"/>
<name>A0ABP8P6Y2_9NOCA</name>
<protein>
    <submittedName>
        <fullName evidence="1">Uncharacterized protein</fullName>
    </submittedName>
</protein>
<dbReference type="Gene3D" id="3.30.200.20">
    <property type="entry name" value="Phosphorylase Kinase, domain 1"/>
    <property type="match status" value="1"/>
</dbReference>
<dbReference type="EMBL" id="BAABFB010000048">
    <property type="protein sequence ID" value="GAA4481516.1"/>
    <property type="molecule type" value="Genomic_DNA"/>
</dbReference>
<dbReference type="RefSeq" id="WP_345346240.1">
    <property type="nucleotide sequence ID" value="NZ_BAABFB010000048.1"/>
</dbReference>
<dbReference type="Proteomes" id="UP001501183">
    <property type="component" value="Unassembled WGS sequence"/>
</dbReference>
<organism evidence="1 2">
    <name type="scientific">Rhodococcus olei</name>
    <dbReference type="NCBI Taxonomy" id="2161675"/>
    <lineage>
        <taxon>Bacteria</taxon>
        <taxon>Bacillati</taxon>
        <taxon>Actinomycetota</taxon>
        <taxon>Actinomycetes</taxon>
        <taxon>Mycobacteriales</taxon>
        <taxon>Nocardiaceae</taxon>
        <taxon>Rhodococcus</taxon>
    </lineage>
</organism>